<dbReference type="InterPro" id="IPR035965">
    <property type="entry name" value="PAS-like_dom_sf"/>
</dbReference>
<dbReference type="InterPro" id="IPR001789">
    <property type="entry name" value="Sig_transdc_resp-reg_receiver"/>
</dbReference>
<dbReference type="PROSITE" id="PS50887">
    <property type="entry name" value="GGDEF"/>
    <property type="match status" value="1"/>
</dbReference>
<name>A0ABV7VQD0_9GAMM</name>
<dbReference type="Gene3D" id="3.30.70.270">
    <property type="match status" value="1"/>
</dbReference>
<dbReference type="InterPro" id="IPR043128">
    <property type="entry name" value="Rev_trsase/Diguanyl_cyclase"/>
</dbReference>
<evidence type="ECO:0000313" key="6">
    <source>
        <dbReference type="EMBL" id="MFC3678751.1"/>
    </source>
</evidence>
<dbReference type="Proteomes" id="UP001595722">
    <property type="component" value="Unassembled WGS sequence"/>
</dbReference>
<reference evidence="7" key="1">
    <citation type="journal article" date="2019" name="Int. J. Syst. Evol. Microbiol.">
        <title>The Global Catalogue of Microorganisms (GCM) 10K type strain sequencing project: providing services to taxonomists for standard genome sequencing and annotation.</title>
        <authorList>
            <consortium name="The Broad Institute Genomics Platform"/>
            <consortium name="The Broad Institute Genome Sequencing Center for Infectious Disease"/>
            <person name="Wu L."/>
            <person name="Ma J."/>
        </authorList>
    </citation>
    <scope>NUCLEOTIDE SEQUENCE [LARGE SCALE GENOMIC DNA]</scope>
    <source>
        <strain evidence="7">KCTC 42424</strain>
    </source>
</reference>
<dbReference type="Pfam" id="PF00563">
    <property type="entry name" value="EAL"/>
    <property type="match status" value="1"/>
</dbReference>
<organism evidence="6 7">
    <name type="scientific">Bacterioplanoides pacificum</name>
    <dbReference type="NCBI Taxonomy" id="1171596"/>
    <lineage>
        <taxon>Bacteria</taxon>
        <taxon>Pseudomonadati</taxon>
        <taxon>Pseudomonadota</taxon>
        <taxon>Gammaproteobacteria</taxon>
        <taxon>Oceanospirillales</taxon>
        <taxon>Oceanospirillaceae</taxon>
        <taxon>Bacterioplanoides</taxon>
    </lineage>
</organism>
<gene>
    <name evidence="6" type="ORF">ACFOMG_01330</name>
</gene>
<dbReference type="CDD" id="cd00130">
    <property type="entry name" value="PAS"/>
    <property type="match status" value="1"/>
</dbReference>
<dbReference type="NCBIfam" id="TIGR00254">
    <property type="entry name" value="GGDEF"/>
    <property type="match status" value="1"/>
</dbReference>
<dbReference type="PROSITE" id="PS50883">
    <property type="entry name" value="EAL"/>
    <property type="match status" value="1"/>
</dbReference>
<dbReference type="InterPro" id="IPR013767">
    <property type="entry name" value="PAS_fold"/>
</dbReference>
<comment type="caution">
    <text evidence="1">Lacks conserved residue(s) required for the propagation of feature annotation.</text>
</comment>
<evidence type="ECO:0000313" key="7">
    <source>
        <dbReference type="Proteomes" id="UP001595722"/>
    </source>
</evidence>
<dbReference type="SMART" id="SM00267">
    <property type="entry name" value="GGDEF"/>
    <property type="match status" value="1"/>
</dbReference>
<dbReference type="NCBIfam" id="TIGR00229">
    <property type="entry name" value="sensory_box"/>
    <property type="match status" value="1"/>
</dbReference>
<evidence type="ECO:0000259" key="3">
    <source>
        <dbReference type="PROSITE" id="PS50112"/>
    </source>
</evidence>
<feature type="domain" description="PAS" evidence="3">
    <location>
        <begin position="164"/>
        <end position="214"/>
    </location>
</feature>
<feature type="domain" description="Response regulatory" evidence="2">
    <location>
        <begin position="9"/>
        <end position="126"/>
    </location>
</feature>
<sequence>MSVNRETLHLLLLTETDNHAENIVSMLRNSGNATRAHQITSLADFVEQLQEKSWDLVITQPQANEIDWTELQKQIQRLNKDLPLILVTHEDLDAITFEAAFKKGASSVVPLEETNVMLMVIQRELKHLHNRREKRLLEVKLREAEKRSQALLASSKDAVAYIHDGMHVYANDAYLELFGYQSAEELEGMPIMDMVHVNAQKEFKAFLKKYEQSQQSGELNLTGVDGSGADFAMTMQFTPATYAEEQCTQVVIRGQSNSRELEAKLQEVRSHDMLTHLYNKSFFNEQLEHAVDSAVIKGATGAVFYINIDQFNKVKSEIGINHSDTVITTLADALRKQVPDNARLARIGEDIFAFILMGIDAEHALQRAEQLRAHIEKMLIEANKRTITVTSSIGIALITENSSRPEDILQQAHHAADDVRKQEGHERGNGVHLYLPKEAEDEDNSLQLEQQLKDALKGNRFRLLFQPLINLRGDETEHYETLLRLPQDNGDDISAGEFLNSTEISDDLKRKIDRWVILHTTKLLSEHRSKGHNTRMFINLSAASLADDSLANWIGVALNAAKLPKGAAIFQFNEEDAGRTLKQCQDFTHSLLERGIPTALSRFGCALNPFHALQHLEVEYVKIDGSFTRELSQNSDAQKHLKEMLAQLHEEEKRTIVPLVESASSVASLWQMGAHFIQGHYVQAPQSGMVFDFTDE</sequence>
<dbReference type="RefSeq" id="WP_376864301.1">
    <property type="nucleotide sequence ID" value="NZ_JBHRYB010000001.1"/>
</dbReference>
<feature type="domain" description="EAL" evidence="4">
    <location>
        <begin position="445"/>
        <end position="696"/>
    </location>
</feature>
<keyword evidence="7" id="KW-1185">Reference proteome</keyword>
<dbReference type="Gene3D" id="3.20.20.450">
    <property type="entry name" value="EAL domain"/>
    <property type="match status" value="1"/>
</dbReference>
<dbReference type="SUPFAM" id="SSF141868">
    <property type="entry name" value="EAL domain-like"/>
    <property type="match status" value="1"/>
</dbReference>
<evidence type="ECO:0000256" key="1">
    <source>
        <dbReference type="PROSITE-ProRule" id="PRU00169"/>
    </source>
</evidence>
<dbReference type="Pfam" id="PF00989">
    <property type="entry name" value="PAS"/>
    <property type="match status" value="1"/>
</dbReference>
<dbReference type="EMBL" id="JBHRYB010000001">
    <property type="protein sequence ID" value="MFC3678751.1"/>
    <property type="molecule type" value="Genomic_DNA"/>
</dbReference>
<dbReference type="InterPro" id="IPR000014">
    <property type="entry name" value="PAS"/>
</dbReference>
<comment type="caution">
    <text evidence="6">The sequence shown here is derived from an EMBL/GenBank/DDBJ whole genome shotgun (WGS) entry which is preliminary data.</text>
</comment>
<evidence type="ECO:0000259" key="5">
    <source>
        <dbReference type="PROSITE" id="PS50887"/>
    </source>
</evidence>
<dbReference type="SUPFAM" id="SSF55785">
    <property type="entry name" value="PYP-like sensor domain (PAS domain)"/>
    <property type="match status" value="1"/>
</dbReference>
<dbReference type="PROSITE" id="PS50112">
    <property type="entry name" value="PAS"/>
    <property type="match status" value="1"/>
</dbReference>
<dbReference type="Pfam" id="PF00990">
    <property type="entry name" value="GGDEF"/>
    <property type="match status" value="1"/>
</dbReference>
<dbReference type="InterPro" id="IPR035919">
    <property type="entry name" value="EAL_sf"/>
</dbReference>
<dbReference type="InterPro" id="IPR000160">
    <property type="entry name" value="GGDEF_dom"/>
</dbReference>
<dbReference type="Gene3D" id="3.40.50.2300">
    <property type="match status" value="1"/>
</dbReference>
<dbReference type="PANTHER" id="PTHR44757">
    <property type="entry name" value="DIGUANYLATE CYCLASE DGCP"/>
    <property type="match status" value="1"/>
</dbReference>
<dbReference type="CDD" id="cd01949">
    <property type="entry name" value="GGDEF"/>
    <property type="match status" value="1"/>
</dbReference>
<dbReference type="PROSITE" id="PS50110">
    <property type="entry name" value="RESPONSE_REGULATORY"/>
    <property type="match status" value="1"/>
</dbReference>
<dbReference type="SUPFAM" id="SSF52172">
    <property type="entry name" value="CheY-like"/>
    <property type="match status" value="1"/>
</dbReference>
<protein>
    <submittedName>
        <fullName evidence="6">EAL domain-containing protein</fullName>
    </submittedName>
</protein>
<proteinExistence type="predicted"/>
<dbReference type="InterPro" id="IPR011006">
    <property type="entry name" value="CheY-like_superfamily"/>
</dbReference>
<dbReference type="CDD" id="cd01948">
    <property type="entry name" value="EAL"/>
    <property type="match status" value="1"/>
</dbReference>
<dbReference type="InterPro" id="IPR052155">
    <property type="entry name" value="Biofilm_reg_signaling"/>
</dbReference>
<evidence type="ECO:0000259" key="2">
    <source>
        <dbReference type="PROSITE" id="PS50110"/>
    </source>
</evidence>
<dbReference type="InterPro" id="IPR001633">
    <property type="entry name" value="EAL_dom"/>
</dbReference>
<accession>A0ABV7VQD0</accession>
<dbReference type="SUPFAM" id="SSF55073">
    <property type="entry name" value="Nucleotide cyclase"/>
    <property type="match status" value="1"/>
</dbReference>
<feature type="domain" description="GGDEF" evidence="5">
    <location>
        <begin position="299"/>
        <end position="436"/>
    </location>
</feature>
<dbReference type="SMART" id="SM00091">
    <property type="entry name" value="PAS"/>
    <property type="match status" value="1"/>
</dbReference>
<dbReference type="Gene3D" id="3.30.450.20">
    <property type="entry name" value="PAS domain"/>
    <property type="match status" value="1"/>
</dbReference>
<dbReference type="PANTHER" id="PTHR44757:SF2">
    <property type="entry name" value="BIOFILM ARCHITECTURE MAINTENANCE PROTEIN MBAA"/>
    <property type="match status" value="1"/>
</dbReference>
<dbReference type="SMART" id="SM00052">
    <property type="entry name" value="EAL"/>
    <property type="match status" value="1"/>
</dbReference>
<evidence type="ECO:0000259" key="4">
    <source>
        <dbReference type="PROSITE" id="PS50883"/>
    </source>
</evidence>
<dbReference type="InterPro" id="IPR029787">
    <property type="entry name" value="Nucleotide_cyclase"/>
</dbReference>